<dbReference type="SUPFAM" id="SSF51735">
    <property type="entry name" value="NAD(P)-binding Rossmann-fold domains"/>
    <property type="match status" value="1"/>
</dbReference>
<dbReference type="SUPFAM" id="SSF55347">
    <property type="entry name" value="Glyceraldehyde-3-phosphate dehydrogenase-like, C-terminal domain"/>
    <property type="match status" value="1"/>
</dbReference>
<evidence type="ECO:0000259" key="4">
    <source>
        <dbReference type="Pfam" id="PF22725"/>
    </source>
</evidence>
<dbReference type="Pfam" id="PF22725">
    <property type="entry name" value="GFO_IDH_MocA_C3"/>
    <property type="match status" value="1"/>
</dbReference>
<dbReference type="AlphaFoldDB" id="A0A1C3VME1"/>
<accession>A0A1C3VME1</accession>
<evidence type="ECO:0000259" key="3">
    <source>
        <dbReference type="Pfam" id="PF01408"/>
    </source>
</evidence>
<dbReference type="GO" id="GO:0000166">
    <property type="term" value="F:nucleotide binding"/>
    <property type="evidence" value="ECO:0007669"/>
    <property type="project" value="InterPro"/>
</dbReference>
<organism evidence="5 6">
    <name type="scientific">Rhizobium miluonense</name>
    <dbReference type="NCBI Taxonomy" id="411945"/>
    <lineage>
        <taxon>Bacteria</taxon>
        <taxon>Pseudomonadati</taxon>
        <taxon>Pseudomonadota</taxon>
        <taxon>Alphaproteobacteria</taxon>
        <taxon>Hyphomicrobiales</taxon>
        <taxon>Rhizobiaceae</taxon>
        <taxon>Rhizobium/Agrobacterium group</taxon>
        <taxon>Rhizobium</taxon>
    </lineage>
</organism>
<comment type="similarity">
    <text evidence="1">Belongs to the Gfo/Idh/MocA family.</text>
</comment>
<feature type="domain" description="Gfo/Idh/MocA-like oxidoreductase N-terminal" evidence="3">
    <location>
        <begin position="2"/>
        <end position="115"/>
    </location>
</feature>
<dbReference type="EMBL" id="FMAH01000015">
    <property type="protein sequence ID" value="SCB28912.1"/>
    <property type="molecule type" value="Genomic_DNA"/>
</dbReference>
<dbReference type="OrthoDB" id="9792935at2"/>
<keyword evidence="2" id="KW-0560">Oxidoreductase</keyword>
<dbReference type="Pfam" id="PF01408">
    <property type="entry name" value="GFO_IDH_MocA"/>
    <property type="match status" value="1"/>
</dbReference>
<dbReference type="GO" id="GO:0016491">
    <property type="term" value="F:oxidoreductase activity"/>
    <property type="evidence" value="ECO:0007669"/>
    <property type="project" value="UniProtKB-KW"/>
</dbReference>
<dbReference type="InterPro" id="IPR036291">
    <property type="entry name" value="NAD(P)-bd_dom_sf"/>
</dbReference>
<dbReference type="Gene3D" id="3.30.360.10">
    <property type="entry name" value="Dihydrodipicolinate Reductase, domain 2"/>
    <property type="match status" value="1"/>
</dbReference>
<dbReference type="PANTHER" id="PTHR22604:SF105">
    <property type="entry name" value="TRANS-1,2-DIHYDROBENZENE-1,2-DIOL DEHYDROGENASE"/>
    <property type="match status" value="1"/>
</dbReference>
<dbReference type="InterPro" id="IPR000683">
    <property type="entry name" value="Gfo/Idh/MocA-like_OxRdtase_N"/>
</dbReference>
<dbReference type="PANTHER" id="PTHR22604">
    <property type="entry name" value="OXIDOREDUCTASES"/>
    <property type="match status" value="1"/>
</dbReference>
<dbReference type="STRING" id="411945.GA0061102_101539"/>
<evidence type="ECO:0000256" key="1">
    <source>
        <dbReference type="ARBA" id="ARBA00010928"/>
    </source>
</evidence>
<evidence type="ECO:0000256" key="2">
    <source>
        <dbReference type="ARBA" id="ARBA00023002"/>
    </source>
</evidence>
<dbReference type="Gene3D" id="3.40.50.720">
    <property type="entry name" value="NAD(P)-binding Rossmann-like Domain"/>
    <property type="match status" value="1"/>
</dbReference>
<sequence length="332" mass="35862">MLRWGFLGTSFISHTMAKAVAKSAGSKLVAVSGRDPARLDAFATQYEVPKRYDTLDAVAEDADVDVVYVGLPNNLHAQAVIGAAARGKAVLCEKSLATNMDDARAIAQAVTETGIFFVEGLMYLSHPIIAAFGEVIESGRLGRLRTVSATYAADIWDVVNPHGNGTIFNLGCYPASLLHYVLKMGCGDTAFPRRQVQATGNRSAKDGNLCDATAILRFDNGLIAGLTSTDSFGMSYEFTVRGELGSLRFLTNPWLPAAGDNSFEIELYGHPVERVTRSSRYDAFDYQVQLVEAAIGNGHREAPLPSPSLADSLRIMSFLTEWQDLAERAIDG</sequence>
<dbReference type="Proteomes" id="UP000199435">
    <property type="component" value="Unassembled WGS sequence"/>
</dbReference>
<dbReference type="InterPro" id="IPR055170">
    <property type="entry name" value="GFO_IDH_MocA-like_dom"/>
</dbReference>
<feature type="domain" description="GFO/IDH/MocA-like oxidoreductase" evidence="4">
    <location>
        <begin position="133"/>
        <end position="248"/>
    </location>
</feature>
<gene>
    <name evidence="5" type="ORF">GA0061102_101539</name>
</gene>
<dbReference type="InterPro" id="IPR050984">
    <property type="entry name" value="Gfo/Idh/MocA_domain"/>
</dbReference>
<evidence type="ECO:0000313" key="6">
    <source>
        <dbReference type="Proteomes" id="UP000199435"/>
    </source>
</evidence>
<name>A0A1C3VME1_9HYPH</name>
<protein>
    <submittedName>
        <fullName evidence="5">Predicted dehydrogenase</fullName>
    </submittedName>
</protein>
<keyword evidence="6" id="KW-1185">Reference proteome</keyword>
<evidence type="ECO:0000313" key="5">
    <source>
        <dbReference type="EMBL" id="SCB28912.1"/>
    </source>
</evidence>
<proteinExistence type="inferred from homology"/>
<reference evidence="6" key="1">
    <citation type="submission" date="2016-08" db="EMBL/GenBank/DDBJ databases">
        <authorList>
            <person name="Varghese N."/>
            <person name="Submissions Spin"/>
        </authorList>
    </citation>
    <scope>NUCLEOTIDE SEQUENCE [LARGE SCALE GENOMIC DNA]</scope>
    <source>
        <strain evidence="6">HAMBI 2971</strain>
    </source>
</reference>